<dbReference type="Proteomes" id="UP000720189">
    <property type="component" value="Unassembled WGS sequence"/>
</dbReference>
<dbReference type="InterPro" id="IPR010730">
    <property type="entry name" value="HET"/>
</dbReference>
<keyword evidence="3" id="KW-1185">Reference proteome</keyword>
<feature type="domain" description="Heterokaryon incompatibility" evidence="1">
    <location>
        <begin position="98"/>
        <end position="193"/>
    </location>
</feature>
<name>A0A9P9HM83_FUSRE</name>
<dbReference type="GeneID" id="70217266"/>
<organism evidence="2 3">
    <name type="scientific">Fusarium redolens</name>
    <dbReference type="NCBI Taxonomy" id="48865"/>
    <lineage>
        <taxon>Eukaryota</taxon>
        <taxon>Fungi</taxon>
        <taxon>Dikarya</taxon>
        <taxon>Ascomycota</taxon>
        <taxon>Pezizomycotina</taxon>
        <taxon>Sordariomycetes</taxon>
        <taxon>Hypocreomycetidae</taxon>
        <taxon>Hypocreales</taxon>
        <taxon>Nectriaceae</taxon>
        <taxon>Fusarium</taxon>
        <taxon>Fusarium redolens species complex</taxon>
    </lineage>
</organism>
<dbReference type="PANTHER" id="PTHR24148">
    <property type="entry name" value="ANKYRIN REPEAT DOMAIN-CONTAINING PROTEIN 39 HOMOLOG-RELATED"/>
    <property type="match status" value="1"/>
</dbReference>
<evidence type="ECO:0000259" key="1">
    <source>
        <dbReference type="Pfam" id="PF06985"/>
    </source>
</evidence>
<dbReference type="OrthoDB" id="3477286at2759"/>
<evidence type="ECO:0000313" key="3">
    <source>
        <dbReference type="Proteomes" id="UP000720189"/>
    </source>
</evidence>
<dbReference type="InterPro" id="IPR052895">
    <property type="entry name" value="HetReg/Transcr_Mod"/>
</dbReference>
<dbReference type="PANTHER" id="PTHR24148:SF73">
    <property type="entry name" value="HET DOMAIN PROTEIN (AFU_ORTHOLOGUE AFUA_8G01020)"/>
    <property type="match status" value="1"/>
</dbReference>
<sequence length="518" mass="58838">MDKEAGSSSFQIKANEPPGHDIFCTPENSNFFSKVHYQDLNSNDRDIRLLKILPDSGSGLVEGELLPSVRLADVRKQYLALSYCAGNPRNTKTITDDLLLWVDQICINQANLAERSHQVGFMRDIYQNSKDTLICLSVSETEGHGMKWFIELEQDLIQHLLKEHSHESGADGWIAFFHILKSPWWDRAWVFQEFMVSSRVIFLFGRHSISYDKMLAFLVGICIVTHNSLSETSSPGYEPFKRLLERSQYSLEEIEKAVSKVYSMNIAKGKWVQDAGLKNLLVYNSSSQASDPRDKIYSVLGLAHPGYGIVPNYSPENDADKVLVETTRKIIMCEDSLNVLTYLDHSTPHYNNEDGLPSWVVNWMSNINTYEYTHGSSIMKSITGYVGHHVKAEKADASFSQLPHPEHPERITTALEVWGVFLDDDIQKTTLDTVYKGSRDHSILAERYAIESSDELWILCGALEPFLLRKCQGGYRLVIGVQCLELLSDLTKGEFKDFVDGAGDLDMRKMELTRIRIF</sequence>
<accession>A0A9P9HM83</accession>
<proteinExistence type="predicted"/>
<gene>
    <name evidence="2" type="ORF">BKA55DRAFT_506950</name>
</gene>
<reference evidence="2" key="1">
    <citation type="journal article" date="2021" name="Nat. Commun.">
        <title>Genetic determinants of endophytism in the Arabidopsis root mycobiome.</title>
        <authorList>
            <person name="Mesny F."/>
            <person name="Miyauchi S."/>
            <person name="Thiergart T."/>
            <person name="Pickel B."/>
            <person name="Atanasova L."/>
            <person name="Karlsson M."/>
            <person name="Huettel B."/>
            <person name="Barry K.W."/>
            <person name="Haridas S."/>
            <person name="Chen C."/>
            <person name="Bauer D."/>
            <person name="Andreopoulos W."/>
            <person name="Pangilinan J."/>
            <person name="LaButti K."/>
            <person name="Riley R."/>
            <person name="Lipzen A."/>
            <person name="Clum A."/>
            <person name="Drula E."/>
            <person name="Henrissat B."/>
            <person name="Kohler A."/>
            <person name="Grigoriev I.V."/>
            <person name="Martin F.M."/>
            <person name="Hacquard S."/>
        </authorList>
    </citation>
    <scope>NUCLEOTIDE SEQUENCE</scope>
    <source>
        <strain evidence="2">MPI-CAGE-AT-0023</strain>
    </source>
</reference>
<protein>
    <submittedName>
        <fullName evidence="2">Heterokaryon incompatibility protein-domain-containing protein</fullName>
    </submittedName>
</protein>
<dbReference type="EMBL" id="JAGMUX010000005">
    <property type="protein sequence ID" value="KAH7259508.1"/>
    <property type="molecule type" value="Genomic_DNA"/>
</dbReference>
<evidence type="ECO:0000313" key="2">
    <source>
        <dbReference type="EMBL" id="KAH7259508.1"/>
    </source>
</evidence>
<dbReference type="RefSeq" id="XP_046052216.1">
    <property type="nucleotide sequence ID" value="XM_046187312.1"/>
</dbReference>
<dbReference type="AlphaFoldDB" id="A0A9P9HM83"/>
<comment type="caution">
    <text evidence="2">The sequence shown here is derived from an EMBL/GenBank/DDBJ whole genome shotgun (WGS) entry which is preliminary data.</text>
</comment>
<dbReference type="Pfam" id="PF06985">
    <property type="entry name" value="HET"/>
    <property type="match status" value="1"/>
</dbReference>